<evidence type="ECO:0000313" key="6">
    <source>
        <dbReference type="Proteomes" id="UP001249240"/>
    </source>
</evidence>
<evidence type="ECO:0000256" key="3">
    <source>
        <dbReference type="ARBA" id="ARBA00022801"/>
    </source>
</evidence>
<dbReference type="EMBL" id="JARPXM010000013">
    <property type="protein sequence ID" value="MDT2539060.1"/>
    <property type="molecule type" value="Genomic_DNA"/>
</dbReference>
<keyword evidence="3" id="KW-0378">Hydrolase</keyword>
<dbReference type="InterPro" id="IPR029062">
    <property type="entry name" value="Class_I_gatase-like"/>
</dbReference>
<comment type="similarity">
    <text evidence="1">Belongs to the peptidase S51 family.</text>
</comment>
<keyword evidence="2" id="KW-0645">Protease</keyword>
<dbReference type="Gene3D" id="3.40.50.880">
    <property type="match status" value="1"/>
</dbReference>
<proteinExistence type="inferred from homology"/>
<evidence type="ECO:0000256" key="2">
    <source>
        <dbReference type="ARBA" id="ARBA00022670"/>
    </source>
</evidence>
<dbReference type="Pfam" id="PF03575">
    <property type="entry name" value="Peptidase_S51"/>
    <property type="match status" value="1"/>
</dbReference>
<reference evidence="5" key="1">
    <citation type="submission" date="2023-03" db="EMBL/GenBank/DDBJ databases">
        <authorList>
            <person name="Shen W."/>
            <person name="Cai J."/>
        </authorList>
    </citation>
    <scope>NUCLEOTIDE SEQUENCE</scope>
    <source>
        <strain evidence="5">B646-2</strain>
    </source>
</reference>
<organism evidence="5 6">
    <name type="scientific">Enterococcus raffinosus</name>
    <dbReference type="NCBI Taxonomy" id="71452"/>
    <lineage>
        <taxon>Bacteria</taxon>
        <taxon>Bacillati</taxon>
        <taxon>Bacillota</taxon>
        <taxon>Bacilli</taxon>
        <taxon>Lactobacillales</taxon>
        <taxon>Enterococcaceae</taxon>
        <taxon>Enterococcus</taxon>
    </lineage>
</organism>
<sequence>MAQSKLFLVSSFADVSDELISFETVLQGKTVTFIPTASKVEKVKFYVNAGKKALEKKGLIVDELDISVEQRDIVEQKLRGNDFIYVSGGNSFYLMQELKKSGADIIIKREIANGKLYIGESAGAIILSKTIQYIQNMDSPEKAPELVSYDGLGVVDFYTLPHDNEIPFKEISKEIKDNYRNELTICPIRNNEAILVEGNSKKVVKVKK</sequence>
<dbReference type="Proteomes" id="UP001249240">
    <property type="component" value="Unassembled WGS sequence"/>
</dbReference>
<keyword evidence="5" id="KW-0315">Glutamine amidotransferase</keyword>
<gene>
    <name evidence="5" type="ORF">P7D78_13075</name>
</gene>
<keyword evidence="4" id="KW-0720">Serine protease</keyword>
<comment type="caution">
    <text evidence="5">The sequence shown here is derived from an EMBL/GenBank/DDBJ whole genome shotgun (WGS) entry which is preliminary data.</text>
</comment>
<dbReference type="GO" id="GO:0006508">
    <property type="term" value="P:proteolysis"/>
    <property type="evidence" value="ECO:0007669"/>
    <property type="project" value="UniProtKB-KW"/>
</dbReference>
<evidence type="ECO:0000256" key="1">
    <source>
        <dbReference type="ARBA" id="ARBA00006534"/>
    </source>
</evidence>
<name>A0AAW8SW61_9ENTE</name>
<dbReference type="PANTHER" id="PTHR20842:SF0">
    <property type="entry name" value="ALPHA-ASPARTYL DIPEPTIDASE"/>
    <property type="match status" value="1"/>
</dbReference>
<dbReference type="InterPro" id="IPR005320">
    <property type="entry name" value="Peptidase_S51"/>
</dbReference>
<protein>
    <submittedName>
        <fullName evidence="5">Type 1 glutamine amidotransferase-like domain-containing protein</fullName>
    </submittedName>
</protein>
<dbReference type="AlphaFoldDB" id="A0AAW8SW61"/>
<dbReference type="GO" id="GO:0008236">
    <property type="term" value="F:serine-type peptidase activity"/>
    <property type="evidence" value="ECO:0007669"/>
    <property type="project" value="UniProtKB-KW"/>
</dbReference>
<dbReference type="SUPFAM" id="SSF52317">
    <property type="entry name" value="Class I glutamine amidotransferase-like"/>
    <property type="match status" value="1"/>
</dbReference>
<accession>A0AAW8SW61</accession>
<evidence type="ECO:0000256" key="4">
    <source>
        <dbReference type="ARBA" id="ARBA00022825"/>
    </source>
</evidence>
<dbReference type="RefSeq" id="WP_028020419.1">
    <property type="nucleotide sequence ID" value="NZ_BAAAXM010000027.1"/>
</dbReference>
<evidence type="ECO:0000313" key="5">
    <source>
        <dbReference type="EMBL" id="MDT2539060.1"/>
    </source>
</evidence>
<dbReference type="PANTHER" id="PTHR20842">
    <property type="entry name" value="PROTEASE S51 ALPHA-ASPARTYL DIPEPTIDASE"/>
    <property type="match status" value="1"/>
</dbReference>